<feature type="transmembrane region" description="Helical" evidence="8">
    <location>
        <begin position="186"/>
        <end position="203"/>
    </location>
</feature>
<dbReference type="Proteomes" id="UP000478417">
    <property type="component" value="Unassembled WGS sequence"/>
</dbReference>
<feature type="transmembrane region" description="Helical" evidence="8">
    <location>
        <begin position="431"/>
        <end position="451"/>
    </location>
</feature>
<feature type="transmembrane region" description="Helical" evidence="8">
    <location>
        <begin position="123"/>
        <end position="151"/>
    </location>
</feature>
<dbReference type="InterPro" id="IPR001734">
    <property type="entry name" value="Na/solute_symporter"/>
</dbReference>
<feature type="transmembrane region" description="Helical" evidence="8">
    <location>
        <begin position="557"/>
        <end position="576"/>
    </location>
</feature>
<keyword evidence="4 8" id="KW-0812">Transmembrane</keyword>
<evidence type="ECO:0000256" key="7">
    <source>
        <dbReference type="RuleBase" id="RU362091"/>
    </source>
</evidence>
<dbReference type="PANTHER" id="PTHR48086:SF7">
    <property type="entry name" value="SODIUM-SOLUTE SYMPORTER-RELATED"/>
    <property type="match status" value="1"/>
</dbReference>
<feature type="transmembrane region" description="Helical" evidence="8">
    <location>
        <begin position="403"/>
        <end position="424"/>
    </location>
</feature>
<comment type="caution">
    <text evidence="9">The sequence shown here is derived from an EMBL/GenBank/DDBJ whole genome shotgun (WGS) entry which is preliminary data.</text>
</comment>
<name>A0A6B2M393_9BACT</name>
<feature type="transmembrane region" description="Helical" evidence="8">
    <location>
        <begin position="12"/>
        <end position="32"/>
    </location>
</feature>
<dbReference type="InterPro" id="IPR050277">
    <property type="entry name" value="Sodium:Solute_Symporter"/>
</dbReference>
<protein>
    <submittedName>
        <fullName evidence="9">Na+:solute symporter</fullName>
    </submittedName>
</protein>
<dbReference type="GO" id="GO:0005886">
    <property type="term" value="C:plasma membrane"/>
    <property type="evidence" value="ECO:0007669"/>
    <property type="project" value="TreeGrafter"/>
</dbReference>
<sequence>MFGTNLESWDLLVIVFYFGFQLSLGVIFRAFSKDASDYFRAGGSMLWWLVGASAFMTQFSAWTFTGAAGKAYTDGILVAAIFFGNALGYFCNYLFTSYKFRRMRNITAIEGVRDRYGRTNEQVFTWLQVPMSVVYAGIWLNGLAIIAAGFFNIPPNLTIWIVGFVVVFMSVIGGSWAIVASDFMQTVLLMSITVVACVLALGHPEVGGITGFVEKLPASHFKFWEAEDATFVYIWIFAAFVIQSFKLNNMFDAYRYLCVKDDKQARKAALMASALMFIGPFIWFIPPMAARIIQPDLTSVFPNLGDKAYEGAFVFIGLELMPVGMLGLLLCALFAATISSMDSGLNRNAGIIIKNFYQPILRKAASAKELLVAGKIASALFGFMIILSALAIRSIKDFNLFEIMILFGSLIAIPYAMPLVWGIFFKGAPRWAAWSSLVVGFTFSAFVKLALDPAWFGYTDLTNREVSDFLFITSGLGNIIICSIWFFCTIWIAKRMKAKVHPAVEDLFDRMNRPVDHSGEGGVDSDQMQARILGKLCFTYGGFITVLGMVIPNPLGGRFAFMFCGLLIVAVGGLLYRASKIHRKRDEANEASKETPTI</sequence>
<dbReference type="Gene3D" id="1.20.1730.10">
    <property type="entry name" value="Sodium/glucose cotransporter"/>
    <property type="match status" value="1"/>
</dbReference>
<feature type="transmembrane region" description="Helical" evidence="8">
    <location>
        <begin position="268"/>
        <end position="293"/>
    </location>
</feature>
<keyword evidence="10" id="KW-1185">Reference proteome</keyword>
<organism evidence="9 10">
    <name type="scientific">Oceanipulchritudo coccoides</name>
    <dbReference type="NCBI Taxonomy" id="2706888"/>
    <lineage>
        <taxon>Bacteria</taxon>
        <taxon>Pseudomonadati</taxon>
        <taxon>Verrucomicrobiota</taxon>
        <taxon>Opitutia</taxon>
        <taxon>Puniceicoccales</taxon>
        <taxon>Oceanipulchritudinaceae</taxon>
        <taxon>Oceanipulchritudo</taxon>
    </lineage>
</organism>
<evidence type="ECO:0000256" key="4">
    <source>
        <dbReference type="ARBA" id="ARBA00022692"/>
    </source>
</evidence>
<evidence type="ECO:0000313" key="9">
    <source>
        <dbReference type="EMBL" id="NDV62275.1"/>
    </source>
</evidence>
<dbReference type="Pfam" id="PF00474">
    <property type="entry name" value="SSF"/>
    <property type="match status" value="1"/>
</dbReference>
<feature type="transmembrane region" description="Helical" evidence="8">
    <location>
        <begin position="313"/>
        <end position="338"/>
    </location>
</feature>
<comment type="subcellular location">
    <subcellularLocation>
        <location evidence="1">Membrane</location>
        <topology evidence="1">Multi-pass membrane protein</topology>
    </subcellularLocation>
</comment>
<keyword evidence="5 8" id="KW-1133">Transmembrane helix</keyword>
<feature type="transmembrane region" description="Helical" evidence="8">
    <location>
        <begin position="471"/>
        <end position="493"/>
    </location>
</feature>
<evidence type="ECO:0000256" key="1">
    <source>
        <dbReference type="ARBA" id="ARBA00004141"/>
    </source>
</evidence>
<evidence type="ECO:0000256" key="2">
    <source>
        <dbReference type="ARBA" id="ARBA00006434"/>
    </source>
</evidence>
<proteinExistence type="inferred from homology"/>
<evidence type="ECO:0000256" key="6">
    <source>
        <dbReference type="ARBA" id="ARBA00023136"/>
    </source>
</evidence>
<evidence type="ECO:0000256" key="8">
    <source>
        <dbReference type="SAM" id="Phobius"/>
    </source>
</evidence>
<evidence type="ECO:0000313" key="10">
    <source>
        <dbReference type="Proteomes" id="UP000478417"/>
    </source>
</evidence>
<feature type="transmembrane region" description="Helical" evidence="8">
    <location>
        <begin position="76"/>
        <end position="95"/>
    </location>
</feature>
<feature type="transmembrane region" description="Helical" evidence="8">
    <location>
        <begin position="230"/>
        <end position="247"/>
    </location>
</feature>
<evidence type="ECO:0000256" key="5">
    <source>
        <dbReference type="ARBA" id="ARBA00022989"/>
    </source>
</evidence>
<reference evidence="9 10" key="1">
    <citation type="submission" date="2020-02" db="EMBL/GenBank/DDBJ databases">
        <title>Albibacoteraceae fam. nov., the first described family within the subdivision 4 Verrucomicrobia.</title>
        <authorList>
            <person name="Xi F."/>
        </authorList>
    </citation>
    <scope>NUCLEOTIDE SEQUENCE [LARGE SCALE GENOMIC DNA]</scope>
    <source>
        <strain evidence="9 10">CK1056</strain>
    </source>
</reference>
<dbReference type="PANTHER" id="PTHR48086">
    <property type="entry name" value="SODIUM/PROLINE SYMPORTER-RELATED"/>
    <property type="match status" value="1"/>
</dbReference>
<dbReference type="RefSeq" id="WP_163964026.1">
    <property type="nucleotide sequence ID" value="NZ_JAAGNX010000002.1"/>
</dbReference>
<keyword evidence="6 8" id="KW-0472">Membrane</keyword>
<keyword evidence="3" id="KW-0813">Transport</keyword>
<feature type="transmembrane region" description="Helical" evidence="8">
    <location>
        <begin position="44"/>
        <end position="64"/>
    </location>
</feature>
<dbReference type="AlphaFoldDB" id="A0A6B2M393"/>
<dbReference type="PROSITE" id="PS50283">
    <property type="entry name" value="NA_SOLUT_SYMP_3"/>
    <property type="match status" value="1"/>
</dbReference>
<evidence type="ECO:0000256" key="3">
    <source>
        <dbReference type="ARBA" id="ARBA00022448"/>
    </source>
</evidence>
<accession>A0A6B2M393</accession>
<dbReference type="CDD" id="cd11477">
    <property type="entry name" value="SLC5sbd_u1"/>
    <property type="match status" value="1"/>
</dbReference>
<feature type="transmembrane region" description="Helical" evidence="8">
    <location>
        <begin position="532"/>
        <end position="551"/>
    </location>
</feature>
<gene>
    <name evidence="9" type="ORF">G0Q06_07435</name>
</gene>
<feature type="transmembrane region" description="Helical" evidence="8">
    <location>
        <begin position="370"/>
        <end position="391"/>
    </location>
</feature>
<feature type="transmembrane region" description="Helical" evidence="8">
    <location>
        <begin position="157"/>
        <end position="179"/>
    </location>
</feature>
<dbReference type="InterPro" id="IPR038377">
    <property type="entry name" value="Na/Glc_symporter_sf"/>
</dbReference>
<dbReference type="EMBL" id="JAAGNX010000002">
    <property type="protein sequence ID" value="NDV62275.1"/>
    <property type="molecule type" value="Genomic_DNA"/>
</dbReference>
<dbReference type="GO" id="GO:0022857">
    <property type="term" value="F:transmembrane transporter activity"/>
    <property type="evidence" value="ECO:0007669"/>
    <property type="project" value="InterPro"/>
</dbReference>
<comment type="similarity">
    <text evidence="2 7">Belongs to the sodium:solute symporter (SSF) (TC 2.A.21) family.</text>
</comment>